<accession>A0ABW5T981</accession>
<proteinExistence type="predicted"/>
<feature type="transmembrane region" description="Helical" evidence="1">
    <location>
        <begin position="69"/>
        <end position="88"/>
    </location>
</feature>
<keyword evidence="3" id="KW-1185">Reference proteome</keyword>
<feature type="transmembrane region" description="Helical" evidence="1">
    <location>
        <begin position="108"/>
        <end position="126"/>
    </location>
</feature>
<keyword evidence="1" id="KW-0472">Membrane</keyword>
<keyword evidence="1" id="KW-0812">Transmembrane</keyword>
<sequence>MDSSIFLAKFWGWYLIIFFIVLTFNPKRIKQIFNDLHDEKFLILASFMAIIIGLLNISFHNIWEANWKLLITLIGWASLFLGLSLFVFPKRTVAVLKIVNIKLVQLIYTLLLLTGLFLLNIVYGIVPYNFSN</sequence>
<gene>
    <name evidence="2" type="ORF">ACFSR8_00465</name>
</gene>
<evidence type="ECO:0000256" key="1">
    <source>
        <dbReference type="SAM" id="Phobius"/>
    </source>
</evidence>
<dbReference type="EMBL" id="JBHULY010000002">
    <property type="protein sequence ID" value="MFD2724671.1"/>
    <property type="molecule type" value="Genomic_DNA"/>
</dbReference>
<dbReference type="RefSeq" id="WP_380287928.1">
    <property type="nucleotide sequence ID" value="NZ_JBHULY010000002.1"/>
</dbReference>
<organism evidence="2 3">
    <name type="scientific">Hyunsoonleella rubra</name>
    <dbReference type="NCBI Taxonomy" id="1737062"/>
    <lineage>
        <taxon>Bacteria</taxon>
        <taxon>Pseudomonadati</taxon>
        <taxon>Bacteroidota</taxon>
        <taxon>Flavobacteriia</taxon>
        <taxon>Flavobacteriales</taxon>
        <taxon>Flavobacteriaceae</taxon>
    </lineage>
</organism>
<comment type="caution">
    <text evidence="2">The sequence shown here is derived from an EMBL/GenBank/DDBJ whole genome shotgun (WGS) entry which is preliminary data.</text>
</comment>
<protein>
    <submittedName>
        <fullName evidence="2">Uncharacterized protein</fullName>
    </submittedName>
</protein>
<dbReference type="Proteomes" id="UP001597476">
    <property type="component" value="Unassembled WGS sequence"/>
</dbReference>
<reference evidence="3" key="1">
    <citation type="journal article" date="2019" name="Int. J. Syst. Evol. Microbiol.">
        <title>The Global Catalogue of Microorganisms (GCM) 10K type strain sequencing project: providing services to taxonomists for standard genome sequencing and annotation.</title>
        <authorList>
            <consortium name="The Broad Institute Genomics Platform"/>
            <consortium name="The Broad Institute Genome Sequencing Center for Infectious Disease"/>
            <person name="Wu L."/>
            <person name="Ma J."/>
        </authorList>
    </citation>
    <scope>NUCLEOTIDE SEQUENCE [LARGE SCALE GENOMIC DNA]</scope>
    <source>
        <strain evidence="3">KCTC 42398</strain>
    </source>
</reference>
<evidence type="ECO:0000313" key="3">
    <source>
        <dbReference type="Proteomes" id="UP001597476"/>
    </source>
</evidence>
<feature type="transmembrane region" description="Helical" evidence="1">
    <location>
        <begin position="6"/>
        <end position="25"/>
    </location>
</feature>
<name>A0ABW5T981_9FLAO</name>
<feature type="transmembrane region" description="Helical" evidence="1">
    <location>
        <begin position="41"/>
        <end position="63"/>
    </location>
</feature>
<keyword evidence="1" id="KW-1133">Transmembrane helix</keyword>
<evidence type="ECO:0000313" key="2">
    <source>
        <dbReference type="EMBL" id="MFD2724671.1"/>
    </source>
</evidence>